<dbReference type="RefSeq" id="WP_016389471.1">
    <property type="nucleotide sequence ID" value="NZ_KE646805.1"/>
</dbReference>
<dbReference type="GO" id="GO:0051213">
    <property type="term" value="F:dioxygenase activity"/>
    <property type="evidence" value="ECO:0007669"/>
    <property type="project" value="UniProtKB-KW"/>
</dbReference>
<evidence type="ECO:0000256" key="2">
    <source>
        <dbReference type="ARBA" id="ARBA00008784"/>
    </source>
</evidence>
<evidence type="ECO:0000256" key="6">
    <source>
        <dbReference type="ARBA" id="ARBA00023002"/>
    </source>
</evidence>
<keyword evidence="6 8" id="KW-0560">Oxidoreductase</keyword>
<feature type="domain" description="VOC" evidence="9">
    <location>
        <begin position="147"/>
        <end position="268"/>
    </location>
</feature>
<keyword evidence="7 8" id="KW-0408">Iron</keyword>
<evidence type="ECO:0000256" key="1">
    <source>
        <dbReference type="ARBA" id="ARBA00001954"/>
    </source>
</evidence>
<dbReference type="CDD" id="cd07237">
    <property type="entry name" value="BphC1-RGP6_C_like"/>
    <property type="match status" value="1"/>
</dbReference>
<evidence type="ECO:0000313" key="11">
    <source>
        <dbReference type="Proteomes" id="UP000015462"/>
    </source>
</evidence>
<keyword evidence="5 8" id="KW-0223">Dioxygenase</keyword>
<feature type="domain" description="VOC" evidence="9">
    <location>
        <begin position="6"/>
        <end position="122"/>
    </location>
</feature>
<evidence type="ECO:0000256" key="5">
    <source>
        <dbReference type="ARBA" id="ARBA00022964"/>
    </source>
</evidence>
<dbReference type="Pfam" id="PF00903">
    <property type="entry name" value="Glyoxalase"/>
    <property type="match status" value="1"/>
</dbReference>
<dbReference type="InterPro" id="IPR037523">
    <property type="entry name" value="VOC_core"/>
</dbReference>
<proteinExistence type="inferred from homology"/>
<evidence type="ECO:0000313" key="10">
    <source>
        <dbReference type="EMBL" id="EPD13903.1"/>
    </source>
</evidence>
<keyword evidence="4 8" id="KW-0058">Aromatic hydrocarbons catabolism</keyword>
<gene>
    <name evidence="10" type="ORF">L196_00350</name>
</gene>
<evidence type="ECO:0000256" key="7">
    <source>
        <dbReference type="ARBA" id="ARBA00023004"/>
    </source>
</evidence>
<dbReference type="InterPro" id="IPR000486">
    <property type="entry name" value="Xdiol_ring_cleave_dOase_1/2"/>
</dbReference>
<sequence length="299" mass="33783">MVKVIELGYLGLNVTDAAAWRKYATECIGLQIVESGQDDRFHLRMDLQHHRITVHETADCDDLAYMGWRVAGQEEFKAMQKQLTDAGVDFQVGTPEEARERHVLALIKLKDPSGTANEIYYSPQVDVMKPFHPGRPLFGNFIAGDQGLGHVLVRSDNDEETYNFYKLLGLVGSVEYRIPMPDGNFAEPCFMHCNSRQHSIAFGFHGMVERLNHLHIQYSHLDDFGQSHDIIRDQGIDVAMQLGKHANDQLYTFYSATPSGWLMELGWGDYVKPETQEHYAGDIFGHGVEASGYGMDIDI</sequence>
<accession>A0AB33Z3Q6</accession>
<keyword evidence="3" id="KW-0479">Metal-binding</keyword>
<reference evidence="10 11" key="1">
    <citation type="journal article" date="2013" name="Genome Announc.">
        <title>Genome Sequence of the Pyrene- and Fluoranthene-Degrading Bacterium Cycloclasticus sp. Strain PY97M.</title>
        <authorList>
            <person name="Cui Z."/>
            <person name="Xu G."/>
            <person name="Li Q."/>
            <person name="Gao W."/>
            <person name="Zheng L."/>
        </authorList>
    </citation>
    <scope>NUCLEOTIDE SEQUENCE [LARGE SCALE GENOMIC DNA]</scope>
    <source>
        <strain evidence="10 11">PY97M</strain>
    </source>
</reference>
<dbReference type="CDD" id="cd07252">
    <property type="entry name" value="BphC1-RGP6_N_like"/>
    <property type="match status" value="1"/>
</dbReference>
<comment type="cofactor">
    <cofactor evidence="1 8">
        <name>Fe(2+)</name>
        <dbReference type="ChEBI" id="CHEBI:29033"/>
    </cofactor>
</comment>
<dbReference type="AlphaFoldDB" id="A0AB33Z3Q6"/>
<dbReference type="Pfam" id="PF22632">
    <property type="entry name" value="BphC_D1"/>
    <property type="match status" value="1"/>
</dbReference>
<evidence type="ECO:0000256" key="8">
    <source>
        <dbReference type="RuleBase" id="RU000683"/>
    </source>
</evidence>
<dbReference type="PROSITE" id="PS51819">
    <property type="entry name" value="VOC"/>
    <property type="match status" value="2"/>
</dbReference>
<dbReference type="GO" id="GO:0008198">
    <property type="term" value="F:ferrous iron binding"/>
    <property type="evidence" value="ECO:0007669"/>
    <property type="project" value="InterPro"/>
</dbReference>
<organism evidence="10 11">
    <name type="scientific">Cycloclasticus pugetii</name>
    <dbReference type="NCBI Taxonomy" id="34068"/>
    <lineage>
        <taxon>Bacteria</taxon>
        <taxon>Pseudomonadati</taxon>
        <taxon>Pseudomonadota</taxon>
        <taxon>Gammaproteobacteria</taxon>
        <taxon>Thiotrichales</taxon>
        <taxon>Piscirickettsiaceae</taxon>
        <taxon>Cycloclasticus</taxon>
    </lineage>
</organism>
<evidence type="ECO:0000256" key="3">
    <source>
        <dbReference type="ARBA" id="ARBA00022723"/>
    </source>
</evidence>
<name>A0AB33Z3Q6_9GAMM</name>
<evidence type="ECO:0000259" key="9">
    <source>
        <dbReference type="PROSITE" id="PS51819"/>
    </source>
</evidence>
<dbReference type="PROSITE" id="PS00082">
    <property type="entry name" value="EXTRADIOL_DIOXYGENAS"/>
    <property type="match status" value="1"/>
</dbReference>
<evidence type="ECO:0000256" key="4">
    <source>
        <dbReference type="ARBA" id="ARBA00022797"/>
    </source>
</evidence>
<dbReference type="Proteomes" id="UP000015462">
    <property type="component" value="Unassembled WGS sequence"/>
</dbReference>
<dbReference type="Gene3D" id="3.10.180.10">
    <property type="entry name" value="2,3-Dihydroxybiphenyl 1,2-Dioxygenase, domain 1"/>
    <property type="match status" value="2"/>
</dbReference>
<dbReference type="InterPro" id="IPR029068">
    <property type="entry name" value="Glyas_Bleomycin-R_OHBP_Dase"/>
</dbReference>
<dbReference type="InterPro" id="IPR004360">
    <property type="entry name" value="Glyas_Fos-R_dOase_dom"/>
</dbReference>
<protein>
    <submittedName>
        <fullName evidence="10">Extradiol dioxygenase</fullName>
    </submittedName>
</protein>
<dbReference type="SUPFAM" id="SSF54593">
    <property type="entry name" value="Glyoxalase/Bleomycin resistance protein/Dihydroxybiphenyl dioxygenase"/>
    <property type="match status" value="1"/>
</dbReference>
<keyword evidence="11" id="KW-1185">Reference proteome</keyword>
<comment type="similarity">
    <text evidence="2 8">Belongs to the extradiol ring-cleavage dioxygenase family.</text>
</comment>
<comment type="caution">
    <text evidence="10">The sequence shown here is derived from an EMBL/GenBank/DDBJ whole genome shotgun (WGS) entry which is preliminary data.</text>
</comment>
<dbReference type="EMBL" id="ASHL01000001">
    <property type="protein sequence ID" value="EPD13903.1"/>
    <property type="molecule type" value="Genomic_DNA"/>
</dbReference>